<keyword evidence="3" id="KW-1185">Reference proteome</keyword>
<comment type="caution">
    <text evidence="2">The sequence shown here is derived from an EMBL/GenBank/DDBJ whole genome shotgun (WGS) entry which is preliminary data.</text>
</comment>
<dbReference type="RefSeq" id="WP_200064763.1">
    <property type="nucleotide sequence ID" value="NZ_JAEHFW010000001.1"/>
</dbReference>
<evidence type="ECO:0000313" key="3">
    <source>
        <dbReference type="Proteomes" id="UP000613193"/>
    </source>
</evidence>
<reference evidence="2" key="1">
    <citation type="submission" date="2020-12" db="EMBL/GenBank/DDBJ databases">
        <title>Bacterial novel species Mucilaginibacter sp. SD-g isolated from soil.</title>
        <authorList>
            <person name="Jung H.-Y."/>
        </authorList>
    </citation>
    <scope>NUCLEOTIDE SEQUENCE</scope>
    <source>
        <strain evidence="2">SD-g</strain>
    </source>
</reference>
<dbReference type="EMBL" id="JAEHFW010000001">
    <property type="protein sequence ID" value="MBK0378645.1"/>
    <property type="molecule type" value="Genomic_DNA"/>
</dbReference>
<feature type="signal peptide" evidence="1">
    <location>
        <begin position="1"/>
        <end position="24"/>
    </location>
</feature>
<gene>
    <name evidence="2" type="ORF">I5M19_04970</name>
</gene>
<dbReference type="Proteomes" id="UP000613193">
    <property type="component" value="Unassembled WGS sequence"/>
</dbReference>
<keyword evidence="1" id="KW-0732">Signal</keyword>
<sequence>MKNSVGKKIHLAACALLVSIMATSCHYRGHSTTIVTDDGNHRQRIEYSGYVVFDKENKLIDSMSPDGYLKFEQDGLEIEAEADSKGNITYEFDDGGKTKILSEEGKRFLAIAVNETAKAKAKLNSAK</sequence>
<proteinExistence type="predicted"/>
<feature type="chain" id="PRO_5038141200" description="Lipoprotein" evidence="1">
    <location>
        <begin position="25"/>
        <end position="127"/>
    </location>
</feature>
<dbReference type="PROSITE" id="PS51257">
    <property type="entry name" value="PROKAR_LIPOPROTEIN"/>
    <property type="match status" value="1"/>
</dbReference>
<name>A0A934PSK2_9SPHI</name>
<evidence type="ECO:0000313" key="2">
    <source>
        <dbReference type="EMBL" id="MBK0378645.1"/>
    </source>
</evidence>
<accession>A0A934PSK2</accession>
<evidence type="ECO:0000256" key="1">
    <source>
        <dbReference type="SAM" id="SignalP"/>
    </source>
</evidence>
<organism evidence="2 3">
    <name type="scientific">Mucilaginibacter segetis</name>
    <dbReference type="NCBI Taxonomy" id="2793071"/>
    <lineage>
        <taxon>Bacteria</taxon>
        <taxon>Pseudomonadati</taxon>
        <taxon>Bacteroidota</taxon>
        <taxon>Sphingobacteriia</taxon>
        <taxon>Sphingobacteriales</taxon>
        <taxon>Sphingobacteriaceae</taxon>
        <taxon>Mucilaginibacter</taxon>
    </lineage>
</organism>
<protein>
    <recommendedName>
        <fullName evidence="4">Lipoprotein</fullName>
    </recommendedName>
</protein>
<evidence type="ECO:0008006" key="4">
    <source>
        <dbReference type="Google" id="ProtNLM"/>
    </source>
</evidence>
<dbReference type="AlphaFoldDB" id="A0A934PSK2"/>